<proteinExistence type="predicted"/>
<dbReference type="PANTHER" id="PTHR42878:SF7">
    <property type="entry name" value="SENSOR HISTIDINE KINASE GLRK"/>
    <property type="match status" value="1"/>
</dbReference>
<dbReference type="PANTHER" id="PTHR42878">
    <property type="entry name" value="TWO-COMPONENT HISTIDINE KINASE"/>
    <property type="match status" value="1"/>
</dbReference>
<dbReference type="EMBL" id="JABBGJ010000047">
    <property type="protein sequence ID" value="NMM03005.1"/>
    <property type="molecule type" value="Genomic_DNA"/>
</dbReference>
<accession>A0A848ISR4</accession>
<protein>
    <recommendedName>
        <fullName evidence="2">histidine kinase</fullName>
        <ecNumber evidence="2">2.7.13.3</ecNumber>
    </recommendedName>
</protein>
<keyword evidence="3" id="KW-0808">Transferase</keyword>
<evidence type="ECO:0000259" key="8">
    <source>
        <dbReference type="PROSITE" id="PS50109"/>
    </source>
</evidence>
<dbReference type="Gene3D" id="3.30.565.10">
    <property type="entry name" value="Histidine kinase-like ATPase, C-terminal domain"/>
    <property type="match status" value="1"/>
</dbReference>
<evidence type="ECO:0000256" key="5">
    <source>
        <dbReference type="ARBA" id="ARBA00022777"/>
    </source>
</evidence>
<dbReference type="SMART" id="SM00387">
    <property type="entry name" value="HATPase_c"/>
    <property type="match status" value="1"/>
</dbReference>
<comment type="caution">
    <text evidence="9">The sequence shown here is derived from an EMBL/GenBank/DDBJ whole genome shotgun (WGS) entry which is preliminary data.</text>
</comment>
<keyword evidence="4" id="KW-0547">Nucleotide-binding</keyword>
<name>A0A848ISR4_9BURK</name>
<dbReference type="EC" id="2.7.13.3" evidence="2"/>
<dbReference type="RefSeq" id="WP_169489763.1">
    <property type="nucleotide sequence ID" value="NZ_JABBGJ010000047.1"/>
</dbReference>
<dbReference type="InterPro" id="IPR036890">
    <property type="entry name" value="HATPase_C_sf"/>
</dbReference>
<evidence type="ECO:0000256" key="4">
    <source>
        <dbReference type="ARBA" id="ARBA00022741"/>
    </source>
</evidence>
<dbReference type="PRINTS" id="PR00344">
    <property type="entry name" value="BCTRLSENSOR"/>
</dbReference>
<keyword evidence="6 9" id="KW-0067">ATP-binding</keyword>
<feature type="domain" description="Histidine kinase" evidence="8">
    <location>
        <begin position="21"/>
        <end position="91"/>
    </location>
</feature>
<dbReference type="InterPro" id="IPR003594">
    <property type="entry name" value="HATPase_dom"/>
</dbReference>
<gene>
    <name evidence="9" type="ORF">HHL24_34470</name>
</gene>
<evidence type="ECO:0000256" key="6">
    <source>
        <dbReference type="ARBA" id="ARBA00022840"/>
    </source>
</evidence>
<keyword evidence="10" id="KW-1185">Reference proteome</keyword>
<comment type="catalytic activity">
    <reaction evidence="1">
        <text>ATP + protein L-histidine = ADP + protein N-phospho-L-histidine.</text>
        <dbReference type="EC" id="2.7.13.3"/>
    </reaction>
</comment>
<keyword evidence="7" id="KW-0902">Two-component regulatory system</keyword>
<dbReference type="PROSITE" id="PS50109">
    <property type="entry name" value="HIS_KIN"/>
    <property type="match status" value="1"/>
</dbReference>
<sequence>MHAGEWLYQRDRSCGRENPVVSVRDNGQGISDTLLPYVFDLFARRSRTISCSVDGLGIGLAVVKAVAESHGGTVWALSAGSEFTLRLPVVVE</sequence>
<evidence type="ECO:0000313" key="10">
    <source>
        <dbReference type="Proteomes" id="UP000544134"/>
    </source>
</evidence>
<evidence type="ECO:0000256" key="2">
    <source>
        <dbReference type="ARBA" id="ARBA00012438"/>
    </source>
</evidence>
<dbReference type="InterPro" id="IPR050351">
    <property type="entry name" value="BphY/WalK/GraS-like"/>
</dbReference>
<evidence type="ECO:0000256" key="3">
    <source>
        <dbReference type="ARBA" id="ARBA00022679"/>
    </source>
</evidence>
<reference evidence="9 10" key="1">
    <citation type="submission" date="2020-04" db="EMBL/GenBank/DDBJ databases">
        <title>Paraburkholderia sp. RP-4-7 isolated from soil.</title>
        <authorList>
            <person name="Dahal R.H."/>
        </authorList>
    </citation>
    <scope>NUCLEOTIDE SEQUENCE [LARGE SCALE GENOMIC DNA]</scope>
    <source>
        <strain evidence="9 10">RP-4-7</strain>
    </source>
</reference>
<dbReference type="SUPFAM" id="SSF55874">
    <property type="entry name" value="ATPase domain of HSP90 chaperone/DNA topoisomerase II/histidine kinase"/>
    <property type="match status" value="1"/>
</dbReference>
<dbReference type="GO" id="GO:0005524">
    <property type="term" value="F:ATP binding"/>
    <property type="evidence" value="ECO:0007669"/>
    <property type="project" value="UniProtKB-KW"/>
</dbReference>
<dbReference type="GO" id="GO:0007234">
    <property type="term" value="P:osmosensory signaling via phosphorelay pathway"/>
    <property type="evidence" value="ECO:0007669"/>
    <property type="project" value="TreeGrafter"/>
</dbReference>
<dbReference type="GO" id="GO:0030295">
    <property type="term" value="F:protein kinase activator activity"/>
    <property type="evidence" value="ECO:0007669"/>
    <property type="project" value="TreeGrafter"/>
</dbReference>
<dbReference type="GO" id="GO:0004673">
    <property type="term" value="F:protein histidine kinase activity"/>
    <property type="evidence" value="ECO:0007669"/>
    <property type="project" value="UniProtKB-EC"/>
</dbReference>
<organism evidence="9 10">
    <name type="scientific">Paraburkholderia polaris</name>
    <dbReference type="NCBI Taxonomy" id="2728848"/>
    <lineage>
        <taxon>Bacteria</taxon>
        <taxon>Pseudomonadati</taxon>
        <taxon>Pseudomonadota</taxon>
        <taxon>Betaproteobacteria</taxon>
        <taxon>Burkholderiales</taxon>
        <taxon>Burkholderiaceae</taxon>
        <taxon>Paraburkholderia</taxon>
    </lineage>
</organism>
<dbReference type="CDD" id="cd00075">
    <property type="entry name" value="HATPase"/>
    <property type="match status" value="1"/>
</dbReference>
<dbReference type="InterPro" id="IPR005467">
    <property type="entry name" value="His_kinase_dom"/>
</dbReference>
<evidence type="ECO:0000313" key="9">
    <source>
        <dbReference type="EMBL" id="NMM03005.1"/>
    </source>
</evidence>
<dbReference type="InterPro" id="IPR004358">
    <property type="entry name" value="Sig_transdc_His_kin-like_C"/>
</dbReference>
<dbReference type="Pfam" id="PF02518">
    <property type="entry name" value="HATPase_c"/>
    <property type="match status" value="1"/>
</dbReference>
<dbReference type="Proteomes" id="UP000544134">
    <property type="component" value="Unassembled WGS sequence"/>
</dbReference>
<keyword evidence="5" id="KW-0418">Kinase</keyword>
<evidence type="ECO:0000256" key="1">
    <source>
        <dbReference type="ARBA" id="ARBA00000085"/>
    </source>
</evidence>
<evidence type="ECO:0000256" key="7">
    <source>
        <dbReference type="ARBA" id="ARBA00023012"/>
    </source>
</evidence>
<dbReference type="AlphaFoldDB" id="A0A848ISR4"/>
<dbReference type="GO" id="GO:0000156">
    <property type="term" value="F:phosphorelay response regulator activity"/>
    <property type="evidence" value="ECO:0007669"/>
    <property type="project" value="TreeGrafter"/>
</dbReference>